<dbReference type="Proteomes" id="UP000654075">
    <property type="component" value="Unassembled WGS sequence"/>
</dbReference>
<reference evidence="1" key="1">
    <citation type="submission" date="2021-02" db="EMBL/GenBank/DDBJ databases">
        <authorList>
            <person name="Dougan E. K."/>
            <person name="Rhodes N."/>
            <person name="Thang M."/>
            <person name="Chan C."/>
        </authorList>
    </citation>
    <scope>NUCLEOTIDE SEQUENCE</scope>
</reference>
<evidence type="ECO:0000313" key="1">
    <source>
        <dbReference type="EMBL" id="CAE8594326.1"/>
    </source>
</evidence>
<accession>A0A813E615</accession>
<comment type="caution">
    <text evidence="1">The sequence shown here is derived from an EMBL/GenBank/DDBJ whole genome shotgun (WGS) entry which is preliminary data.</text>
</comment>
<name>A0A813E615_POLGL</name>
<keyword evidence="2" id="KW-1185">Reference proteome</keyword>
<sequence length="101" mass="10627">MDLGCVTGRADVCLSATVPVPAGGWVGLQCKFVVCCFCFVCKVAGGSLGRSLGGPHVFRTQREEHVVASASAKSQVGRGWVAGGSWGKSRIGCRQDERKKK</sequence>
<dbReference type="AlphaFoldDB" id="A0A813E615"/>
<proteinExistence type="predicted"/>
<gene>
    <name evidence="1" type="ORF">PGLA1383_LOCUS12883</name>
</gene>
<organism evidence="1 2">
    <name type="scientific">Polarella glacialis</name>
    <name type="common">Dinoflagellate</name>
    <dbReference type="NCBI Taxonomy" id="89957"/>
    <lineage>
        <taxon>Eukaryota</taxon>
        <taxon>Sar</taxon>
        <taxon>Alveolata</taxon>
        <taxon>Dinophyceae</taxon>
        <taxon>Suessiales</taxon>
        <taxon>Suessiaceae</taxon>
        <taxon>Polarella</taxon>
    </lineage>
</organism>
<dbReference type="EMBL" id="CAJNNV010006964">
    <property type="protein sequence ID" value="CAE8594326.1"/>
    <property type="molecule type" value="Genomic_DNA"/>
</dbReference>
<protein>
    <submittedName>
        <fullName evidence="1">Uncharacterized protein</fullName>
    </submittedName>
</protein>
<evidence type="ECO:0000313" key="2">
    <source>
        <dbReference type="Proteomes" id="UP000654075"/>
    </source>
</evidence>